<protein>
    <recommendedName>
        <fullName evidence="11">DNA2/NAM7 helicase-like C-terminal domain-containing protein</fullName>
    </recommendedName>
</protein>
<evidence type="ECO:0000256" key="6">
    <source>
        <dbReference type="SAM" id="MobiDB-lite"/>
    </source>
</evidence>
<dbReference type="AlphaFoldDB" id="A0A7S8HWN2"/>
<evidence type="ECO:0000259" key="8">
    <source>
        <dbReference type="Pfam" id="PF13087"/>
    </source>
</evidence>
<dbReference type="InterPro" id="IPR047187">
    <property type="entry name" value="SF1_C_Upf1"/>
</dbReference>
<feature type="domain" description="DNA2/NAM7 helicase-like C-terminal" evidence="8">
    <location>
        <begin position="739"/>
        <end position="937"/>
    </location>
</feature>
<evidence type="ECO:0000256" key="1">
    <source>
        <dbReference type="ARBA" id="ARBA00007913"/>
    </source>
</evidence>
<keyword evidence="3" id="KW-0378">Hydrolase</keyword>
<dbReference type="Pfam" id="PF13086">
    <property type="entry name" value="AAA_11"/>
    <property type="match status" value="1"/>
</dbReference>
<dbReference type="Proteomes" id="UP000663297">
    <property type="component" value="Chromosome 3"/>
</dbReference>
<dbReference type="PANTHER" id="PTHR43788:SF8">
    <property type="entry name" value="DNA-BINDING PROTEIN SMUBP-2"/>
    <property type="match status" value="1"/>
</dbReference>
<dbReference type="CDD" id="cd18808">
    <property type="entry name" value="SF1_C_Upf1"/>
    <property type="match status" value="1"/>
</dbReference>
<dbReference type="GO" id="GO:0016787">
    <property type="term" value="F:hydrolase activity"/>
    <property type="evidence" value="ECO:0007669"/>
    <property type="project" value="UniProtKB-KW"/>
</dbReference>
<organism evidence="9 10">
    <name type="scientific">Fusarium culmorum</name>
    <dbReference type="NCBI Taxonomy" id="5516"/>
    <lineage>
        <taxon>Eukaryota</taxon>
        <taxon>Fungi</taxon>
        <taxon>Dikarya</taxon>
        <taxon>Ascomycota</taxon>
        <taxon>Pezizomycotina</taxon>
        <taxon>Sordariomycetes</taxon>
        <taxon>Hypocreomycetidae</taxon>
        <taxon>Hypocreales</taxon>
        <taxon>Nectriaceae</taxon>
        <taxon>Fusarium</taxon>
    </lineage>
</organism>
<dbReference type="Pfam" id="PF13087">
    <property type="entry name" value="AAA_12"/>
    <property type="match status" value="1"/>
</dbReference>
<evidence type="ECO:0000256" key="5">
    <source>
        <dbReference type="ARBA" id="ARBA00022840"/>
    </source>
</evidence>
<evidence type="ECO:0000256" key="4">
    <source>
        <dbReference type="ARBA" id="ARBA00022806"/>
    </source>
</evidence>
<dbReference type="SUPFAM" id="SSF52540">
    <property type="entry name" value="P-loop containing nucleoside triphosphate hydrolases"/>
    <property type="match status" value="1"/>
</dbReference>
<feature type="domain" description="DNA2/NAM7 helicase helicase" evidence="7">
    <location>
        <begin position="436"/>
        <end position="693"/>
    </location>
</feature>
<dbReference type="EMBL" id="CP064749">
    <property type="protein sequence ID" value="QPC63189.1"/>
    <property type="molecule type" value="Genomic_DNA"/>
</dbReference>
<name>A0A7S8HWN2_FUSCU</name>
<evidence type="ECO:0000256" key="2">
    <source>
        <dbReference type="ARBA" id="ARBA00022741"/>
    </source>
</evidence>
<evidence type="ECO:0000259" key="7">
    <source>
        <dbReference type="Pfam" id="PF13086"/>
    </source>
</evidence>
<feature type="region of interest" description="Disordered" evidence="6">
    <location>
        <begin position="702"/>
        <end position="721"/>
    </location>
</feature>
<evidence type="ECO:0000256" key="3">
    <source>
        <dbReference type="ARBA" id="ARBA00022801"/>
    </source>
</evidence>
<keyword evidence="5" id="KW-0067">ATP-binding</keyword>
<dbReference type="GO" id="GO:0043139">
    <property type="term" value="F:5'-3' DNA helicase activity"/>
    <property type="evidence" value="ECO:0007669"/>
    <property type="project" value="TreeGrafter"/>
</dbReference>
<reference evidence="9" key="1">
    <citation type="submission" date="2020-11" db="EMBL/GenBank/DDBJ databases">
        <title>The chromosome-scale genome resource for two endophytic Fusarium species: F. culmorum and F. pseudograminearum.</title>
        <authorList>
            <person name="Yuan Z."/>
        </authorList>
    </citation>
    <scope>NUCLEOTIDE SEQUENCE</scope>
    <source>
        <strain evidence="9">Class2-1B</strain>
    </source>
</reference>
<keyword evidence="4" id="KW-0347">Helicase</keyword>
<gene>
    <name evidence="9" type="ORF">HYE67_005420</name>
</gene>
<feature type="compositionally biased region" description="Basic residues" evidence="6">
    <location>
        <begin position="704"/>
        <end position="714"/>
    </location>
</feature>
<sequence>MVKFSPQIRCTLLIPDPLKEGVWGCIPSVATDDKSVFVNLTEKGIRLSFPRDTDRSVWAWYSPDLEMTASTLHHITIELLGSSTDVRELTDNEAKAFESFVSRDEVEDFRILTLTRALDKACCPRVIGFGTPFHGVNTTVDGYVNQDHQICGVASLSEILQRKDFTLLAKETQIDPFILNLEAPRTPQIFGYGEVHTWDMTRYGKQVPELIGDAFSPSVRLENANERDTALTQMHVQDEPKHWRAARRALHGDASKLEITFKSSKDVAGSVTWEAFHLTFASSDHLSGVNLNRRLALLLTRPEENSRGHKFCPASYLDYRGTDKKLRRSTVTLRCHLSLRNEELRVSAINRLSGQEISPSMMKGDPCASSMQAIFNELIVGNGFWSLQKQGVNFQLPSIDLFSGIPTDVRDACLNQVFEDDKERVQQYFGKLYLGLGLVSGPPGTGKSHLASIVVTLLCFNKSIKKVYVAAASNGATNNIAERINTMAQMITGTLLRSDVKQLMVLRGYSLSIEVENCTLALLGKPFKDDVIWNPSPWKFSRSLCWWTLRALGSETVPQLDADNNIELRDLHQRLSSIAAPSSNDPEFSNFRQLVRLAKGLESPFDYERIVTHGSHKKTLIQLMELVVGCADVVATTPATSTSPIYRSFNDEKARAVVFDEAATMFCSDGLLVYGNTPRPMVAMGDPKQLAPNLTTAFELLRGNQRKHDRRNNKRPPVSDRVPTNRFAQFAKISWLSWFIHLGWPVFHLYTQHRMAEGLFDLSLNSVYRTLVPHFKYSPLCHPNNFSLGPKVEEYLKTEYRLQPSPENTLQPVFFNCVNCPCRGYPDNLSRLNPRQADVIAKFLVKMIRELKLPTEDIVVLTPYRANIGAIGRRFRKEPELEGVEFTTFNRFQGREAQIVVLSLCVNEETGPLFVAEERSLNVALTRQRSSLLIFGDIDTRAKPHKYYDTAQNVDKEESRINLHAFEHVFGMIGASGRIVRMEGDEKVDPDSRWASKNWD</sequence>
<dbReference type="InterPro" id="IPR041677">
    <property type="entry name" value="DNA2/NAM7_AAA_11"/>
</dbReference>
<dbReference type="InterPro" id="IPR041679">
    <property type="entry name" value="DNA2/NAM7-like_C"/>
</dbReference>
<dbReference type="InterPro" id="IPR050534">
    <property type="entry name" value="Coronavir_polyprotein_1ab"/>
</dbReference>
<keyword evidence="2" id="KW-0547">Nucleotide-binding</keyword>
<evidence type="ECO:0008006" key="11">
    <source>
        <dbReference type="Google" id="ProtNLM"/>
    </source>
</evidence>
<dbReference type="InterPro" id="IPR027417">
    <property type="entry name" value="P-loop_NTPase"/>
</dbReference>
<dbReference type="Gene3D" id="3.40.50.300">
    <property type="entry name" value="P-loop containing nucleotide triphosphate hydrolases"/>
    <property type="match status" value="2"/>
</dbReference>
<evidence type="ECO:0000313" key="9">
    <source>
        <dbReference type="EMBL" id="QPC63189.1"/>
    </source>
</evidence>
<proteinExistence type="inferred from homology"/>
<comment type="similarity">
    <text evidence="1">Belongs to the DNA2/NAM7 helicase family.</text>
</comment>
<evidence type="ECO:0000313" key="10">
    <source>
        <dbReference type="Proteomes" id="UP000663297"/>
    </source>
</evidence>
<accession>A0A7S8HWN2</accession>
<dbReference type="GO" id="GO:0005524">
    <property type="term" value="F:ATP binding"/>
    <property type="evidence" value="ECO:0007669"/>
    <property type="project" value="UniProtKB-KW"/>
</dbReference>
<dbReference type="PANTHER" id="PTHR43788">
    <property type="entry name" value="DNA2/NAM7 HELICASE FAMILY MEMBER"/>
    <property type="match status" value="1"/>
</dbReference>